<reference evidence="2" key="1">
    <citation type="journal article" date="2019" name="Int. J. Syst. Evol. Microbiol.">
        <title>The Global Catalogue of Microorganisms (GCM) 10K type strain sequencing project: providing services to taxonomists for standard genome sequencing and annotation.</title>
        <authorList>
            <consortium name="The Broad Institute Genomics Platform"/>
            <consortium name="The Broad Institute Genome Sequencing Center for Infectious Disease"/>
            <person name="Wu L."/>
            <person name="Ma J."/>
        </authorList>
    </citation>
    <scope>NUCLEOTIDE SEQUENCE [LARGE SCALE GENOMIC DNA]</scope>
    <source>
        <strain evidence="2">CCUG 64793</strain>
    </source>
</reference>
<keyword evidence="2" id="KW-1185">Reference proteome</keyword>
<dbReference type="EMBL" id="JBHTLI010000003">
    <property type="protein sequence ID" value="MFD1096846.1"/>
    <property type="molecule type" value="Genomic_DNA"/>
</dbReference>
<dbReference type="Proteomes" id="UP001597131">
    <property type="component" value="Unassembled WGS sequence"/>
</dbReference>
<organism evidence="1 2">
    <name type="scientific">Salegentibacter chungangensis</name>
    <dbReference type="NCBI Taxonomy" id="1335724"/>
    <lineage>
        <taxon>Bacteria</taxon>
        <taxon>Pseudomonadati</taxon>
        <taxon>Bacteroidota</taxon>
        <taxon>Flavobacteriia</taxon>
        <taxon>Flavobacteriales</taxon>
        <taxon>Flavobacteriaceae</taxon>
        <taxon>Salegentibacter</taxon>
    </lineage>
</organism>
<proteinExistence type="predicted"/>
<evidence type="ECO:0000313" key="2">
    <source>
        <dbReference type="Proteomes" id="UP001597131"/>
    </source>
</evidence>
<evidence type="ECO:0000313" key="1">
    <source>
        <dbReference type="EMBL" id="MFD1096846.1"/>
    </source>
</evidence>
<evidence type="ECO:0008006" key="3">
    <source>
        <dbReference type="Google" id="ProtNLM"/>
    </source>
</evidence>
<accession>A0ABW3NWR3</accession>
<gene>
    <name evidence="1" type="ORF">ACFQ3Q_13875</name>
</gene>
<comment type="caution">
    <text evidence="1">The sequence shown here is derived from an EMBL/GenBank/DDBJ whole genome shotgun (WGS) entry which is preliminary data.</text>
</comment>
<dbReference type="RefSeq" id="WP_380746847.1">
    <property type="nucleotide sequence ID" value="NZ_JBHTLI010000003.1"/>
</dbReference>
<name>A0ABW3NWR3_9FLAO</name>
<sequence>MLRNFFIDCSKAANCCDKAQYNEASRIEKLKMRLHRFFCERCQNYTKKNTKLTKLIRKANLKPCPEEEKQQWRKKIENELSKSNSV</sequence>
<protein>
    <recommendedName>
        <fullName evidence="3">Glycine dehydrogenase</fullName>
    </recommendedName>
</protein>